<dbReference type="InterPro" id="IPR036397">
    <property type="entry name" value="RNaseH_sf"/>
</dbReference>
<dbReference type="InterPro" id="IPR006134">
    <property type="entry name" value="DNA-dir_DNA_pol_B_multi_dom"/>
</dbReference>
<keyword evidence="6" id="KW-0808">Transferase</keyword>
<dbReference type="GO" id="GO:0003677">
    <property type="term" value="F:DNA binding"/>
    <property type="evidence" value="ECO:0007669"/>
    <property type="project" value="InterPro"/>
</dbReference>
<dbReference type="InterPro" id="IPR043502">
    <property type="entry name" value="DNA/RNA_pol_sf"/>
</dbReference>
<evidence type="ECO:0000256" key="4">
    <source>
        <dbReference type="ARBA" id="ARBA00012417"/>
    </source>
</evidence>
<dbReference type="STRING" id="42514.ENSPNAP00000015198"/>
<evidence type="ECO:0000256" key="6">
    <source>
        <dbReference type="ARBA" id="ARBA00022679"/>
    </source>
</evidence>
<dbReference type="Pfam" id="PF24065">
    <property type="entry name" value="REV3_N"/>
    <property type="match status" value="1"/>
</dbReference>
<keyword evidence="9" id="KW-0227">DNA damage</keyword>
<proteinExistence type="inferred from homology"/>
<feature type="region of interest" description="Disordered" evidence="20">
    <location>
        <begin position="2002"/>
        <end position="2088"/>
    </location>
</feature>
<evidence type="ECO:0000259" key="23">
    <source>
        <dbReference type="Pfam" id="PF14260"/>
    </source>
</evidence>
<feature type="region of interest" description="Disordered" evidence="20">
    <location>
        <begin position="1880"/>
        <end position="1899"/>
    </location>
</feature>
<dbReference type="InterPro" id="IPR006133">
    <property type="entry name" value="DNA-dir_DNA_pol_B_exonuc"/>
</dbReference>
<feature type="domain" description="DNA polymerase zeta catalytic subunit N-terminal" evidence="26">
    <location>
        <begin position="1"/>
        <end position="55"/>
    </location>
</feature>
<dbReference type="SMART" id="SM00486">
    <property type="entry name" value="POLBc"/>
    <property type="match status" value="1"/>
</dbReference>
<dbReference type="InterPro" id="IPR030559">
    <property type="entry name" value="PolZ_Rev3"/>
</dbReference>
<dbReference type="CDD" id="cd05778">
    <property type="entry name" value="DNA_polB_zeta_exo"/>
    <property type="match status" value="1"/>
</dbReference>
<dbReference type="EC" id="2.7.7.7" evidence="4"/>
<dbReference type="GeneID" id="108415237"/>
<dbReference type="Pfam" id="PF24055">
    <property type="entry name" value="POL3_N"/>
    <property type="match status" value="1"/>
</dbReference>
<dbReference type="GO" id="GO:0031981">
    <property type="term" value="C:nuclear lumen"/>
    <property type="evidence" value="ECO:0007669"/>
    <property type="project" value="UniProtKB-ARBA"/>
</dbReference>
<keyword evidence="14" id="KW-0234">DNA repair</keyword>
<dbReference type="OMA" id="DPTSWIR"/>
<reference evidence="27 28" key="1">
    <citation type="submission" date="2020-10" db="EMBL/GenBank/DDBJ databases">
        <title>Pygocentrus nattereri (red-bellied piranha) genome, fPygNat1, primary haplotype.</title>
        <authorList>
            <person name="Myers G."/>
            <person name="Meyer A."/>
            <person name="Karagic N."/>
            <person name="Pippel M."/>
            <person name="Winkler S."/>
            <person name="Tracey A."/>
            <person name="Wood J."/>
            <person name="Formenti G."/>
            <person name="Howe K."/>
            <person name="Fedrigo O."/>
            <person name="Jarvis E.D."/>
        </authorList>
    </citation>
    <scope>NUCLEOTIDE SEQUENCE [LARGE SCALE GENOMIC DNA]</scope>
</reference>
<dbReference type="InterPro" id="IPR032757">
    <property type="entry name" value="DUF4683"/>
</dbReference>
<feature type="compositionally biased region" description="Polar residues" evidence="20">
    <location>
        <begin position="1262"/>
        <end position="1294"/>
    </location>
</feature>
<feature type="region of interest" description="Disordered" evidence="20">
    <location>
        <begin position="480"/>
        <end position="574"/>
    </location>
</feature>
<keyword evidence="11" id="KW-0239">DNA-directed DNA polymerase</keyword>
<keyword evidence="10" id="KW-0862">Zinc</keyword>
<feature type="region of interest" description="Disordered" evidence="20">
    <location>
        <begin position="322"/>
        <end position="348"/>
    </location>
</feature>
<evidence type="ECO:0000256" key="9">
    <source>
        <dbReference type="ARBA" id="ARBA00022763"/>
    </source>
</evidence>
<feature type="region of interest" description="Disordered" evidence="20">
    <location>
        <begin position="1042"/>
        <end position="1086"/>
    </location>
</feature>
<feature type="compositionally biased region" description="Basic residues" evidence="20">
    <location>
        <begin position="1182"/>
        <end position="1192"/>
    </location>
</feature>
<dbReference type="PRINTS" id="PR00106">
    <property type="entry name" value="DNAPOLB"/>
</dbReference>
<name>A0A3B4CV26_PYGNA</name>
<accession>A0A3B4CV26</accession>
<keyword evidence="8" id="KW-0479">Metal-binding</keyword>
<feature type="compositionally biased region" description="Polar residues" evidence="20">
    <location>
        <begin position="1361"/>
        <end position="1375"/>
    </location>
</feature>
<dbReference type="Pfam" id="PF15735">
    <property type="entry name" value="DUF4683"/>
    <property type="match status" value="1"/>
</dbReference>
<evidence type="ECO:0000256" key="16">
    <source>
        <dbReference type="ARBA" id="ARBA00049244"/>
    </source>
</evidence>
<evidence type="ECO:0000256" key="11">
    <source>
        <dbReference type="ARBA" id="ARBA00022932"/>
    </source>
</evidence>
<dbReference type="Gene3D" id="1.10.287.690">
    <property type="entry name" value="Helix hairpin bin"/>
    <property type="match status" value="1"/>
</dbReference>
<dbReference type="GO" id="GO:0003887">
    <property type="term" value="F:DNA-directed DNA polymerase activity"/>
    <property type="evidence" value="ECO:0007669"/>
    <property type="project" value="UniProtKB-KW"/>
</dbReference>
<gene>
    <name evidence="27" type="primary">REV3L</name>
</gene>
<evidence type="ECO:0000259" key="24">
    <source>
        <dbReference type="Pfam" id="PF15735"/>
    </source>
</evidence>
<comment type="subunit">
    <text evidence="18">Heterodimer with MAD2L2. This dimer forms the minimal DNA polymerase zeta complex (Pol-zeta2), with REV3L bearing DNA polymerase catalytic activity, although its activity is very low in this context. Component of the tetrameric Pol-zeta complex (Pol-zeta4), which consists of REV3L, MAD2L2, POLD2 and POLD3; Pol-zeta4 is the fully active form of DNA polymerase zeta.</text>
</comment>
<feature type="region of interest" description="Disordered" evidence="20">
    <location>
        <begin position="1361"/>
        <end position="1567"/>
    </location>
</feature>
<organism evidence="27 28">
    <name type="scientific">Pygocentrus nattereri</name>
    <name type="common">Red-bellied piranha</name>
    <dbReference type="NCBI Taxonomy" id="42514"/>
    <lineage>
        <taxon>Eukaryota</taxon>
        <taxon>Metazoa</taxon>
        <taxon>Chordata</taxon>
        <taxon>Craniata</taxon>
        <taxon>Vertebrata</taxon>
        <taxon>Euteleostomi</taxon>
        <taxon>Actinopterygii</taxon>
        <taxon>Neopterygii</taxon>
        <taxon>Teleostei</taxon>
        <taxon>Ostariophysi</taxon>
        <taxon>Characiformes</taxon>
        <taxon>Characoidei</taxon>
        <taxon>Pygocentrus</taxon>
    </lineage>
</organism>
<dbReference type="PANTHER" id="PTHR45812:SF1">
    <property type="entry name" value="DNA POLYMERASE ZETA CATALYTIC SUBUNIT"/>
    <property type="match status" value="1"/>
</dbReference>
<dbReference type="GO" id="GO:0000166">
    <property type="term" value="F:nucleotide binding"/>
    <property type="evidence" value="ECO:0007669"/>
    <property type="project" value="InterPro"/>
</dbReference>
<feature type="region of interest" description="Disordered" evidence="20">
    <location>
        <begin position="272"/>
        <end position="297"/>
    </location>
</feature>
<evidence type="ECO:0000313" key="27">
    <source>
        <dbReference type="Ensembl" id="ENSPNAP00000015198.2"/>
    </source>
</evidence>
<feature type="region of interest" description="Disordered" evidence="20">
    <location>
        <begin position="813"/>
        <end position="894"/>
    </location>
</feature>
<feature type="region of interest" description="Disordered" evidence="20">
    <location>
        <begin position="1946"/>
        <end position="1982"/>
    </location>
</feature>
<dbReference type="Pfam" id="PF00136">
    <property type="entry name" value="DNA_pol_B"/>
    <property type="match status" value="1"/>
</dbReference>
<dbReference type="Gene3D" id="3.30.420.10">
    <property type="entry name" value="Ribonuclease H-like superfamily/Ribonuclease H"/>
    <property type="match status" value="1"/>
</dbReference>
<sequence length="3049" mass="340548">MFSVRIVCADYYMASPLAGLDVCYSDFRDSEVKRVPVVRIFGSTPAGQKTCLHLHGMLPYVYVPYDGFGQQPDRYLRQVAYSIDRAVNISLGNPACTVQHIYKITVVSGMPFYGYHAQEKPFMKIYLYNPQMVRRVCELLQGGAVMNKCFQPHEAHVPFLLQLFIDYNLYGMNLVNLSAVRFRKRRTEGHSAVESRSPWRSSCTSKLNDSVLGGTFTRWDEDNLPSSLVMEDVARVSVCELEVDAVAADVLNRLEIENQIGRNPGLQAIWEDEKQRRRERNQSSQIEAPHSQDRPCVEQVESERIFMKRFKQMLRENQFDVTQSGSVVDDDDDEFPELSLHPDVLSPDDLPLVPASQVEVHKDTPPDNKRSGGKDAEVAIVDEEAILSLLESSQTFLPSSQRSSQSAILDNSQDQAMVDLLEGLADDGFQADMSRSASGRQLSSSTNCPYNSDEEEAVPELEKEEAELSMLMSQRWDSDILAPSTRLIPKDANESSSEEQHDSSEEEMEWSGNNDLFGDLSIPQLDGAADENSDSSLTDKGSRAQSSLTANDKILGRKKHFQSESVHREPPSSAKVLLECKHPEHRQSLSLDKEESADKNFPAEVQEGSEQLTGLKVNKEILYIPPVKHPILCNIPNVSQMGADKAEELPLFTSENKATVLNQPDLDGLAFGNSKLSQSRKKYSSIKNAEKNHISVLQNHKSISLSFSELRNCPSMTELEQTQKDGRNSVKRTFEQVPSPMEDIEPLAPHVGELGQGIEEDDVGELKIRYEDYQENKTERTIVAQQEAHYKFFPSVILSNCLSRPVKKQVGSKTVDGCCSLDHPEQRRSRLKLNKKRSSPAGQKRASPTEIPQTPKSEDVTGCTTYLPDHTNKETDEKVEMQNPTLAKSDPAADKASAECSIEDRLADLPAKIACTSVSSLPGSKYTLRTKRKAMSYDSEDGDHSISRSFKQALVRRDSLKENGVLTGSQKKRKLSKKEPPIIIKYIIINRFKGQKNMLVKMAKIRADEPYVLLTQEKLDQYNKLAPLKSFWPKVPESPAVKYPLPEPKVKKHPKRKAKVTPPSGKVSSSSKPKSVQGSKVRRTLKQKVKSEVALPKLPLPWPCYGDCTDDFCTEYSDVMVELGYLSERAPSPADSTPPRCWSPTDPLLESNDNDHLINPYSDPCLGSPYEGLSTNLYGRGIRNRNKTSRSKKISDVSPRRKTKTTRKLAGRDSTVTGDMPMKNTCRASRRPKKDTESREGTDVGSTSQKSRRSRKKKQVEGSENSSAIAESQSDSQSLHPADNLTPTQTSSDDLTPYQHPDSHQKNLQLSISSSQALPSAIEPKSEECESNIGDVFGFSVPASNEQDPFVIKSLNSVLSPAAKSTGQPCSVITYSRSSSRSESVSRDGNISPNPYEFKSEPSGAEQSPKAIQLSQIAPKISGKPRRRAPKKKEVGEKAVLNSPESMMSMNISTDGPHFAELHSQPKNGETPPHPEIPPGLAVLKELLQKRQLKAGDAVVSESVSTTKQVSDVAKPKRAPSSATRKPRVPRNQMPKEPKSRSRKGKNAKPDNPVKLEPPLSDGSPGFLSDPGFDSCYSIEDSLSPEVPHNYSFDINAVGQADFSGLYSSSRFVLTDKNLPQKFLSDVKQEAISSDLENLQEKVLDTVQSSLHESAWQKPRPLSPELFDKSSGGNGEGFPNEFSLSLLDSEKILRGKEWGVSLGKMHGSHFQDFHCEKSDLLYGTDPFLPLTSVSFADNGVSPNGDLLDGNDAFTSTTPSSSPRSVSSLSQLRSSSQAQKSAGAHILKPLMSPPNREEILTTLLELDLSEATYQEPFCSDPSDVPFKPREIGGRKLVVETRLAKDLTEFSSELSQEGLQFWKTAFSAMTCSGSLHYRGADSSKFTKDQKDHSPSPSSDPKVILLPCKSAPSRERVQLWLHAKRQYECLQREMKRIGSNKMKLVILDQGKSQQADSKSPQQEELERSHISTLSEGKKEDSERVSALRSLRRKGLNLSFHISPVESAASDNSPKDMSCIKDTANKGQEEGDGHSLKQTPSPDSPDLPPWQQTTDQSFGPDDDRQELAAGSESPRVAGSINRSCQSPDIIKPKQFLSPSPFYMKAQDGDSLSPCILHSTPVISRRKSRGDPEVDYSPPGTEEVETKSRRAQQRRNSNTDALRRVLLTTQMKNQFTGLNVPKRDNSQIEGPSICNSYGFKVSMQNLQEAKALHEVQHLTLMSMELHARTRRDLEPDPEFDPVCALFYCLSCDSTLPDSYSKQITGAVIIDPDCHSAGQGSRSTAPLLVRSGVAGLQVSYTVDEKELFQEVCSIMRKYDPDILVGYEVQMHSWGYLLQRASALGLDLCQQLSRVPGDAKENRFAAEKDEYGADTMSEIHIVGRITINLWRVMKTEAALNNYSFENVAFHLLHQRFPLYTPRTLSDWFDHKTHLYRWKVVDHYVSRVCGVIQLMQQQDIVGRTSEFARVFGIQFYHVLTRGSQYRVESMMLRVAKPMNYIPVTPSTQQRAQQRATQCIPLVMEPESRFYSNSVVVLDFQSLYPSIVIAYNYCYSTCLGHVDSLGTSDEFQFGCTSLRVSPDLLYQLRNDITVSPNGVAYVKASVRKGVLPRMLEEILQTRLMVKGAMKSYRDDKALQRLLNARQLGLKLIANVTFGYTSANFSGRMPSVEVGDSIVHKARETLERAIKLVNETKKWGARVVYGDTDSMFVLLKGATKEQAFKIGHEIAEAVTATNPKPVKLKFEKVYLPCVLQTKKRYVGYMYESMDQKDPVFDAKGIETVRRDGCPAVSKILERSVKLLFESRDISLVKQYVQQQCVKVLEAKVSLQDLTFAKEYRGSASYRPGACIPALELTRRMMSYDRRLEPRVGERVPYVIVYGTPGVPLIQLVRRPLEVLQDPSLRLNATYYITKQILPPLARIFNLIGVDVFCWYQELPRVQKSSCLSGGAVGEEVGRKGTISQYFTTLHCPVCDELTQLGVCERCRAEPQRVAVTLQQNLRLWESQQDQLLKICRACSGSVERQVPCVCLDCPVLYKVTRVNRQLSRAPYLRQLLEQF</sequence>
<feature type="domain" description="DUF4683" evidence="24">
    <location>
        <begin position="750"/>
        <end position="1146"/>
    </location>
</feature>
<feature type="compositionally biased region" description="Basic and acidic residues" evidence="20">
    <location>
        <begin position="1961"/>
        <end position="1982"/>
    </location>
</feature>
<evidence type="ECO:0000256" key="1">
    <source>
        <dbReference type="ARBA" id="ARBA00001966"/>
    </source>
</evidence>
<dbReference type="RefSeq" id="XP_037393328.1">
    <property type="nucleotide sequence ID" value="XM_037537431.1"/>
</dbReference>
<dbReference type="Pfam" id="PF03104">
    <property type="entry name" value="DNA_pol_B_exo1"/>
    <property type="match status" value="1"/>
</dbReference>
<evidence type="ECO:0000256" key="18">
    <source>
        <dbReference type="ARBA" id="ARBA00066163"/>
    </source>
</evidence>
<feature type="compositionally biased region" description="Acidic residues" evidence="20">
    <location>
        <begin position="452"/>
        <end position="466"/>
    </location>
</feature>
<evidence type="ECO:0000259" key="22">
    <source>
        <dbReference type="Pfam" id="PF03104"/>
    </source>
</evidence>
<dbReference type="PROSITE" id="PS00116">
    <property type="entry name" value="DNA_POLYMERASE_B"/>
    <property type="match status" value="1"/>
</dbReference>
<feature type="domain" description="DNA-directed DNA polymerase family B exonuclease" evidence="22">
    <location>
        <begin position="2150"/>
        <end position="2400"/>
    </location>
</feature>
<feature type="compositionally biased region" description="Basic and acidic residues" evidence="20">
    <location>
        <begin position="1880"/>
        <end position="1891"/>
    </location>
</feature>
<dbReference type="InterPro" id="IPR023211">
    <property type="entry name" value="DNA_pol_palm_dom_sf"/>
</dbReference>
<dbReference type="GO" id="GO:0016035">
    <property type="term" value="C:zeta DNA polymerase complex"/>
    <property type="evidence" value="ECO:0007669"/>
    <property type="project" value="InterPro"/>
</dbReference>
<evidence type="ECO:0000259" key="25">
    <source>
        <dbReference type="Pfam" id="PF24055"/>
    </source>
</evidence>
<evidence type="ECO:0000256" key="12">
    <source>
        <dbReference type="ARBA" id="ARBA00023004"/>
    </source>
</evidence>
<evidence type="ECO:0000259" key="26">
    <source>
        <dbReference type="Pfam" id="PF24065"/>
    </source>
</evidence>
<dbReference type="InterPro" id="IPR025687">
    <property type="entry name" value="Znf-C4pol"/>
</dbReference>
<feature type="domain" description="DNA polymerase delta/zeta catalytic subunit N-terminal" evidence="25">
    <location>
        <begin position="56"/>
        <end position="133"/>
    </location>
</feature>
<dbReference type="Ensembl" id="ENSPNAT00000037633.2">
    <property type="protein sequence ID" value="ENSPNAP00000015198.2"/>
    <property type="gene ID" value="ENSPNAG00000021214.2"/>
</dbReference>
<evidence type="ECO:0000256" key="19">
    <source>
        <dbReference type="ARBA" id="ARBA00075683"/>
    </source>
</evidence>
<feature type="compositionally biased region" description="Polar residues" evidence="20">
    <location>
        <begin position="534"/>
        <end position="550"/>
    </location>
</feature>
<feature type="domain" description="DNA-directed DNA polymerase family B multifunctional" evidence="21">
    <location>
        <begin position="2466"/>
        <end position="2916"/>
    </location>
</feature>
<dbReference type="CDD" id="cd22287">
    <property type="entry name" value="REV3L_RBD"/>
    <property type="match status" value="1"/>
</dbReference>
<dbReference type="PANTHER" id="PTHR45812">
    <property type="entry name" value="DNA POLYMERASE ZETA CATALYTIC SUBUNIT"/>
    <property type="match status" value="1"/>
</dbReference>
<dbReference type="Gene3D" id="1.10.132.60">
    <property type="entry name" value="DNA polymerase family B, C-terminal domain"/>
    <property type="match status" value="1"/>
</dbReference>
<evidence type="ECO:0000256" key="13">
    <source>
        <dbReference type="ARBA" id="ARBA00023014"/>
    </source>
</evidence>
<evidence type="ECO:0000256" key="7">
    <source>
        <dbReference type="ARBA" id="ARBA00022695"/>
    </source>
</evidence>
<evidence type="ECO:0000256" key="15">
    <source>
        <dbReference type="ARBA" id="ARBA00023242"/>
    </source>
</evidence>
<dbReference type="FunFam" id="3.30.342.10:FF:000002">
    <property type="entry name" value="DNA polymerase zeta catalytic subunit isoform X1"/>
    <property type="match status" value="1"/>
</dbReference>
<dbReference type="InterPro" id="IPR056447">
    <property type="entry name" value="REV3_N"/>
</dbReference>
<feature type="region of interest" description="Disordered" evidence="20">
    <location>
        <begin position="434"/>
        <end position="466"/>
    </location>
</feature>
<dbReference type="Gene3D" id="3.30.342.10">
    <property type="entry name" value="DNA Polymerase, chain B, domain 1"/>
    <property type="match status" value="1"/>
</dbReference>
<comment type="catalytic activity">
    <reaction evidence="16">
        <text>DNA(n) + a 2'-deoxyribonucleoside 5'-triphosphate = DNA(n+1) + diphosphate</text>
        <dbReference type="Rhea" id="RHEA:22508"/>
        <dbReference type="Rhea" id="RHEA-COMP:17339"/>
        <dbReference type="Rhea" id="RHEA-COMP:17340"/>
        <dbReference type="ChEBI" id="CHEBI:33019"/>
        <dbReference type="ChEBI" id="CHEBI:61560"/>
        <dbReference type="ChEBI" id="CHEBI:173112"/>
        <dbReference type="EC" id="2.7.7.7"/>
    </reaction>
</comment>
<reference evidence="27" key="3">
    <citation type="submission" date="2025-09" db="UniProtKB">
        <authorList>
            <consortium name="Ensembl"/>
        </authorList>
    </citation>
    <scope>IDENTIFICATION</scope>
</reference>
<dbReference type="GO" id="GO:0046872">
    <property type="term" value="F:metal ion binding"/>
    <property type="evidence" value="ECO:0007669"/>
    <property type="project" value="UniProtKB-KW"/>
</dbReference>
<reference evidence="27" key="2">
    <citation type="submission" date="2025-08" db="UniProtKB">
        <authorList>
            <consortium name="Ensembl"/>
        </authorList>
    </citation>
    <scope>IDENTIFICATION</scope>
</reference>
<evidence type="ECO:0000313" key="28">
    <source>
        <dbReference type="Proteomes" id="UP001501920"/>
    </source>
</evidence>
<evidence type="ECO:0000256" key="20">
    <source>
        <dbReference type="SAM" id="MobiDB-lite"/>
    </source>
</evidence>
<dbReference type="Proteomes" id="UP001501920">
    <property type="component" value="Chromosome 4"/>
</dbReference>
<evidence type="ECO:0000256" key="17">
    <source>
        <dbReference type="ARBA" id="ARBA00059263"/>
    </source>
</evidence>
<dbReference type="InterPro" id="IPR042087">
    <property type="entry name" value="DNA_pol_B_thumb"/>
</dbReference>
<dbReference type="GO" id="GO:0051536">
    <property type="term" value="F:iron-sulfur cluster binding"/>
    <property type="evidence" value="ECO:0007669"/>
    <property type="project" value="UniProtKB-KW"/>
</dbReference>
<feature type="compositionally biased region" description="Basic residues" evidence="20">
    <location>
        <begin position="1200"/>
        <end position="1209"/>
    </location>
</feature>
<feature type="domain" description="C4-type zinc-finger of DNA polymerase delta" evidence="23">
    <location>
        <begin position="2961"/>
        <end position="3028"/>
    </location>
</feature>
<feature type="compositionally biased region" description="Basic and acidic residues" evidence="20">
    <location>
        <begin position="2019"/>
        <end position="2031"/>
    </location>
</feature>
<dbReference type="GO" id="GO:0042276">
    <property type="term" value="P:error-prone translesion synthesis"/>
    <property type="evidence" value="ECO:0007669"/>
    <property type="project" value="TreeGrafter"/>
</dbReference>
<evidence type="ECO:0000256" key="10">
    <source>
        <dbReference type="ARBA" id="ARBA00022833"/>
    </source>
</evidence>
<dbReference type="InterPro" id="IPR006172">
    <property type="entry name" value="DNA-dir_DNA_pol_B"/>
</dbReference>
<feature type="compositionally biased region" description="Basic residues" evidence="20">
    <location>
        <begin position="1050"/>
        <end position="1059"/>
    </location>
</feature>
<feature type="region of interest" description="Disordered" evidence="20">
    <location>
        <begin position="1169"/>
        <end position="1329"/>
    </location>
</feature>
<feature type="compositionally biased region" description="Polar residues" evidence="20">
    <location>
        <begin position="1947"/>
        <end position="1959"/>
    </location>
</feature>
<comment type="similarity">
    <text evidence="3">Belongs to the DNA polymerase type-B family.</text>
</comment>
<feature type="compositionally biased region" description="Polar residues" evidence="20">
    <location>
        <begin position="1443"/>
        <end position="1454"/>
    </location>
</feature>
<dbReference type="GO" id="GO:0000724">
    <property type="term" value="P:double-strand break repair via homologous recombination"/>
    <property type="evidence" value="ECO:0007669"/>
    <property type="project" value="TreeGrafter"/>
</dbReference>
<feature type="compositionally biased region" description="Low complexity" evidence="20">
    <location>
        <begin position="1755"/>
        <end position="1773"/>
    </location>
</feature>
<comment type="cofactor">
    <cofactor evidence="1">
        <name>[4Fe-4S] cluster</name>
        <dbReference type="ChEBI" id="CHEBI:49883"/>
    </cofactor>
</comment>
<feature type="compositionally biased region" description="Basic and acidic residues" evidence="20">
    <location>
        <begin position="561"/>
        <end position="570"/>
    </location>
</feature>
<feature type="compositionally biased region" description="Low complexity" evidence="20">
    <location>
        <begin position="434"/>
        <end position="445"/>
    </location>
</feature>
<comment type="subcellular location">
    <subcellularLocation>
        <location evidence="2">Nucleus</location>
    </subcellularLocation>
</comment>
<comment type="function">
    <text evidence="17">Catalytic subunit of the DNA polymerase zeta complex, an error-prone polymerase specialized in translesion DNA synthesis (TLS). Lacks an intrinsic 3'-5' exonuclease activity and thus has no proofreading function.</text>
</comment>
<feature type="compositionally biased region" description="Basic and acidic residues" evidence="20">
    <location>
        <begin position="870"/>
        <end position="880"/>
    </location>
</feature>
<feature type="compositionally biased region" description="Basic residues" evidence="20">
    <location>
        <begin position="829"/>
        <end position="838"/>
    </location>
</feature>
<evidence type="ECO:0000256" key="3">
    <source>
        <dbReference type="ARBA" id="ARBA00005755"/>
    </source>
</evidence>
<evidence type="ECO:0000256" key="2">
    <source>
        <dbReference type="ARBA" id="ARBA00004123"/>
    </source>
</evidence>
<keyword evidence="12" id="KW-0408">Iron</keyword>
<keyword evidence="15" id="KW-0539">Nucleus</keyword>
<dbReference type="Pfam" id="PF14260">
    <property type="entry name" value="zf-C4pol"/>
    <property type="match status" value="1"/>
</dbReference>
<feature type="region of interest" description="Disordered" evidence="20">
    <location>
        <begin position="1746"/>
        <end position="1773"/>
    </location>
</feature>
<evidence type="ECO:0000256" key="14">
    <source>
        <dbReference type="ARBA" id="ARBA00023204"/>
    </source>
</evidence>
<feature type="compositionally biased region" description="Polar residues" evidence="20">
    <location>
        <begin position="1306"/>
        <end position="1318"/>
    </location>
</feature>
<feature type="compositionally biased region" description="Basic and acidic residues" evidence="20">
    <location>
        <begin position="488"/>
        <end position="503"/>
    </location>
</feature>
<dbReference type="SUPFAM" id="SSF53098">
    <property type="entry name" value="Ribonuclease H-like"/>
    <property type="match status" value="1"/>
</dbReference>
<dbReference type="FunFam" id="3.30.420.10:FF:000024">
    <property type="entry name" value="DNA polymerase zeta catalytic subunit"/>
    <property type="match status" value="1"/>
</dbReference>
<keyword evidence="13" id="KW-0411">Iron-sulfur</keyword>
<feature type="region of interest" description="Disordered" evidence="20">
    <location>
        <begin position="2118"/>
        <end position="2155"/>
    </location>
</feature>
<dbReference type="FunFam" id="1.10.287.690:FF:000002">
    <property type="entry name" value="DNA polymerase zeta"/>
    <property type="match status" value="1"/>
</dbReference>
<dbReference type="FunFam" id="1.10.132.60:FF:000005">
    <property type="entry name" value="Putative DNA polymerase zeta catalytic subunit"/>
    <property type="match status" value="1"/>
</dbReference>
<keyword evidence="7" id="KW-0548">Nucleotidyltransferase</keyword>
<feature type="compositionally biased region" description="Low complexity" evidence="20">
    <location>
        <begin position="1060"/>
        <end position="1079"/>
    </location>
</feature>
<dbReference type="InterPro" id="IPR056435">
    <property type="entry name" value="DPOD/Z_N"/>
</dbReference>
<evidence type="ECO:0000256" key="8">
    <source>
        <dbReference type="ARBA" id="ARBA00022723"/>
    </source>
</evidence>
<dbReference type="InterPro" id="IPR017964">
    <property type="entry name" value="DNA-dir_DNA_pol_B_CS"/>
</dbReference>
<dbReference type="CDD" id="cd05534">
    <property type="entry name" value="POLBc_zeta"/>
    <property type="match status" value="1"/>
</dbReference>
<keyword evidence="28" id="KW-1185">Reference proteome</keyword>
<evidence type="ECO:0000259" key="21">
    <source>
        <dbReference type="Pfam" id="PF00136"/>
    </source>
</evidence>
<protein>
    <recommendedName>
        <fullName evidence="5">DNA polymerase zeta catalytic subunit</fullName>
        <ecNumber evidence="4">2.7.7.7</ecNumber>
    </recommendedName>
    <alternativeName>
        <fullName evidence="19">Protein reversionless 3-like</fullName>
    </alternativeName>
</protein>
<evidence type="ECO:0000256" key="5">
    <source>
        <dbReference type="ARBA" id="ARBA00021589"/>
    </source>
</evidence>
<dbReference type="Gene3D" id="3.90.1600.10">
    <property type="entry name" value="Palm domain of DNA polymerase"/>
    <property type="match status" value="1"/>
</dbReference>
<dbReference type="SUPFAM" id="SSF56672">
    <property type="entry name" value="DNA/RNA polymerases"/>
    <property type="match status" value="1"/>
</dbReference>
<dbReference type="InterPro" id="IPR012337">
    <property type="entry name" value="RNaseH-like_sf"/>
</dbReference>
<dbReference type="GeneTree" id="ENSGT00940000156226"/>